<dbReference type="PANTHER" id="PTHR30303:SF4">
    <property type="entry name" value="HYDROGENASE EXPRESSION_FORMATION PROTEIN HYPE"/>
    <property type="match status" value="1"/>
</dbReference>
<sequence length="465" mass="49179">MVTPLENRLGKIPLAALRELLLGAGAGLELDANPLTGDLLVTTNPAIGVPEEWLGFFAYHYSASNLAVSFARPELAVLSAVFPEGYPGEAVERVLRSFVEECRKYGTRLVGGHTARYRGLELPLLSSTMVGRAGRRREKPAGGDRVVIVGEVGAEAAWLAGGDVDPSTLTPLPAALALQEEPSIKLMHDVSEGGVIGALLEVAQRYGVALEVSSRDVKVFEGLPRGVEPLSAPSYGAIIAVTGDAESLLSACEEKGLTCSNAGVVAGPGNPLVVVDGREYAEPPVSPLVYLYGAERRSPEEAAVALAAEELVRISRLLDVIPEVGANIAYAPGPVRSPRDVLALDGRIVKTTEGARLCGKPRYGASRHLAEVLASAREAGMPYSAAVNLKYSEDLLEKLKSIGLPVCDATPYEASCPVSEAIRSGCRAQVYFYAGKPGLEASIVLLARDPLEAIEILRKVVEQKR</sequence>
<comment type="similarity">
    <text evidence="1">Belongs to the HypE family.</text>
</comment>
<evidence type="ECO:0000256" key="1">
    <source>
        <dbReference type="ARBA" id="ARBA00006243"/>
    </source>
</evidence>
<dbReference type="SUPFAM" id="SSF55326">
    <property type="entry name" value="PurM N-terminal domain-like"/>
    <property type="match status" value="1"/>
</dbReference>
<feature type="domain" description="PurM-like C-terminal" evidence="3">
    <location>
        <begin position="170"/>
        <end position="269"/>
    </location>
</feature>
<feature type="domain" description="Thiamine-phosphate synthase ThiN" evidence="4">
    <location>
        <begin position="305"/>
        <end position="458"/>
    </location>
</feature>
<dbReference type="InterPro" id="IPR019293">
    <property type="entry name" value="ThiN"/>
</dbReference>
<dbReference type="Pfam" id="PF00586">
    <property type="entry name" value="AIRS"/>
    <property type="match status" value="1"/>
</dbReference>
<protein>
    <submittedName>
        <fullName evidence="5">AIR synthase related protein domain protein</fullName>
    </submittedName>
</protein>
<dbReference type="PANTHER" id="PTHR30303">
    <property type="entry name" value="HYDROGENASE ISOENZYMES FORMATION PROTEIN HYPE"/>
    <property type="match status" value="1"/>
</dbReference>
<dbReference type="STRING" id="368408.Tpen_1029"/>
<dbReference type="InterPro" id="IPR036676">
    <property type="entry name" value="PurM-like_C_sf"/>
</dbReference>
<dbReference type="InterPro" id="IPR016188">
    <property type="entry name" value="PurM-like_N"/>
</dbReference>
<dbReference type="SUPFAM" id="SSF56042">
    <property type="entry name" value="PurM C-terminal domain-like"/>
    <property type="match status" value="1"/>
</dbReference>
<evidence type="ECO:0000259" key="4">
    <source>
        <dbReference type="Pfam" id="PF10120"/>
    </source>
</evidence>
<evidence type="ECO:0000259" key="2">
    <source>
        <dbReference type="Pfam" id="PF00586"/>
    </source>
</evidence>
<dbReference type="InterPro" id="IPR010918">
    <property type="entry name" value="PurM-like_C_dom"/>
</dbReference>
<dbReference type="EMBL" id="CP000505">
    <property type="protein sequence ID" value="ABL78429.1"/>
    <property type="molecule type" value="Genomic_DNA"/>
</dbReference>
<dbReference type="SUPFAM" id="SSF53639">
    <property type="entry name" value="AraD/HMP-PK domain-like"/>
    <property type="match status" value="1"/>
</dbReference>
<dbReference type="HOGENOM" id="CLU_591373_0_0_2"/>
<keyword evidence="6" id="KW-1185">Reference proteome</keyword>
<dbReference type="EnsemblBacteria" id="ABL78429">
    <property type="protein sequence ID" value="ABL78429"/>
    <property type="gene ID" value="Tpen_1029"/>
</dbReference>
<dbReference type="Gene3D" id="3.40.225.10">
    <property type="entry name" value="Class II aldolase/adducin N-terminal domain"/>
    <property type="match status" value="1"/>
</dbReference>
<dbReference type="eggNOG" id="arCOG00636">
    <property type="taxonomic scope" value="Archaea"/>
</dbReference>
<dbReference type="Pfam" id="PF02769">
    <property type="entry name" value="AIRS_C"/>
    <property type="match status" value="1"/>
</dbReference>
<dbReference type="Gene3D" id="3.90.650.10">
    <property type="entry name" value="PurM-like C-terminal domain"/>
    <property type="match status" value="1"/>
</dbReference>
<dbReference type="AlphaFoldDB" id="A1RYZ9"/>
<dbReference type="GO" id="GO:0051604">
    <property type="term" value="P:protein maturation"/>
    <property type="evidence" value="ECO:0007669"/>
    <property type="project" value="TreeGrafter"/>
</dbReference>
<organism evidence="5 6">
    <name type="scientific">Thermofilum pendens (strain DSM 2475 / Hrk 5)</name>
    <dbReference type="NCBI Taxonomy" id="368408"/>
    <lineage>
        <taxon>Archaea</taxon>
        <taxon>Thermoproteota</taxon>
        <taxon>Thermoprotei</taxon>
        <taxon>Thermofilales</taxon>
        <taxon>Thermofilaceae</taxon>
        <taxon>Thermofilum</taxon>
    </lineage>
</organism>
<accession>A1RYZ9</accession>
<dbReference type="eggNOG" id="arCOG00021">
    <property type="taxonomic scope" value="Archaea"/>
</dbReference>
<dbReference type="InterPro" id="IPR036921">
    <property type="entry name" value="PurM-like_N_sf"/>
</dbReference>
<dbReference type="KEGG" id="tpe:Tpen_1029"/>
<dbReference type="Gene3D" id="3.30.1330.10">
    <property type="entry name" value="PurM-like, N-terminal domain"/>
    <property type="match status" value="1"/>
</dbReference>
<evidence type="ECO:0000313" key="5">
    <source>
        <dbReference type="EMBL" id="ABL78429.1"/>
    </source>
</evidence>
<proteinExistence type="inferred from homology"/>
<evidence type="ECO:0000313" key="6">
    <source>
        <dbReference type="Proteomes" id="UP000000641"/>
    </source>
</evidence>
<name>A1RYZ9_THEPD</name>
<dbReference type="InterPro" id="IPR011854">
    <property type="entry name" value="HypE"/>
</dbReference>
<dbReference type="Pfam" id="PF10120">
    <property type="entry name" value="ThiN"/>
    <property type="match status" value="1"/>
</dbReference>
<evidence type="ECO:0000259" key="3">
    <source>
        <dbReference type="Pfam" id="PF02769"/>
    </source>
</evidence>
<dbReference type="InterPro" id="IPR036409">
    <property type="entry name" value="Aldolase_II/adducin_N_sf"/>
</dbReference>
<gene>
    <name evidence="5" type="ordered locus">Tpen_1029</name>
</gene>
<reference evidence="6" key="1">
    <citation type="journal article" date="2008" name="J. Bacteriol.">
        <title>Genome sequence of Thermofilum pendens reveals an exceptional loss of biosynthetic pathways without genome reduction.</title>
        <authorList>
            <person name="Anderson I."/>
            <person name="Rodriguez J."/>
            <person name="Susanti D."/>
            <person name="Porat I."/>
            <person name="Reich C."/>
            <person name="Ulrich L.E."/>
            <person name="Elkins J.G."/>
            <person name="Mavromatis K."/>
            <person name="Lykidis A."/>
            <person name="Kim E."/>
            <person name="Thompson L.S."/>
            <person name="Nolan M."/>
            <person name="Land M."/>
            <person name="Copeland A."/>
            <person name="Lapidus A."/>
            <person name="Lucas S."/>
            <person name="Detter C."/>
            <person name="Zhulin I.B."/>
            <person name="Olsen G.J."/>
            <person name="Whitman W."/>
            <person name="Mukhopadhyay B."/>
            <person name="Bristow J."/>
            <person name="Kyrpides N."/>
        </authorList>
    </citation>
    <scope>NUCLEOTIDE SEQUENCE [LARGE SCALE GENOMIC DNA]</scope>
    <source>
        <strain evidence="6">DSM 2475 / Hrk 5</strain>
    </source>
</reference>
<feature type="domain" description="PurM-like N-terminal" evidence="2">
    <location>
        <begin position="46"/>
        <end position="132"/>
    </location>
</feature>
<dbReference type="Proteomes" id="UP000000641">
    <property type="component" value="Chromosome"/>
</dbReference>